<reference evidence="16" key="1">
    <citation type="submission" date="2024-05" db="EMBL/GenBank/DDBJ databases">
        <title>Genome sequencing of novel strain.</title>
        <authorList>
            <person name="Ganbat D."/>
            <person name="Ganbat S."/>
            <person name="Lee S.-J."/>
        </authorList>
    </citation>
    <scope>NUCLEOTIDE SEQUENCE</scope>
    <source>
        <strain evidence="16">SMD15-11</strain>
    </source>
</reference>
<evidence type="ECO:0000256" key="5">
    <source>
        <dbReference type="ARBA" id="ARBA00022723"/>
    </source>
</evidence>
<evidence type="ECO:0000256" key="12">
    <source>
        <dbReference type="ARBA" id="ARBA00049546"/>
    </source>
</evidence>
<dbReference type="NCBIfam" id="TIGR00052">
    <property type="entry name" value="nudix-type nucleoside diphosphatase, YffH/AdpP family"/>
    <property type="match status" value="1"/>
</dbReference>
<dbReference type="PANTHER" id="PTHR11839">
    <property type="entry name" value="UDP/ADP-SUGAR PYROPHOSPHATASE"/>
    <property type="match status" value="1"/>
</dbReference>
<dbReference type="GO" id="GO:0005829">
    <property type="term" value="C:cytosol"/>
    <property type="evidence" value="ECO:0007669"/>
    <property type="project" value="TreeGrafter"/>
</dbReference>
<dbReference type="KEGG" id="tcd:AAIA72_15010"/>
<dbReference type="Gene3D" id="3.90.79.10">
    <property type="entry name" value="Nucleoside Triphosphate Pyrophosphohydrolase"/>
    <property type="match status" value="1"/>
</dbReference>
<dbReference type="PROSITE" id="PS51462">
    <property type="entry name" value="NUDIX"/>
    <property type="match status" value="1"/>
</dbReference>
<comment type="function">
    <text evidence="8">Acts on ADP-mannose and ADP-glucose as well as ADP-ribose. Prevents glycogen biosynthesis. The reaction catalyzed by this enzyme is a limiting step of the gluconeogenic process.</text>
</comment>
<dbReference type="GO" id="GO:0019693">
    <property type="term" value="P:ribose phosphate metabolic process"/>
    <property type="evidence" value="ECO:0007669"/>
    <property type="project" value="TreeGrafter"/>
</dbReference>
<evidence type="ECO:0000256" key="2">
    <source>
        <dbReference type="ARBA" id="ARBA00007482"/>
    </source>
</evidence>
<protein>
    <recommendedName>
        <fullName evidence="4">ADP-ribose pyrophosphatase</fullName>
        <ecNumber evidence="3">3.6.1.13</ecNumber>
    </recommendedName>
    <alternativeName>
        <fullName evidence="9">ADP-ribose diphosphatase</fullName>
    </alternativeName>
    <alternativeName>
        <fullName evidence="11">ADP-ribose phosphohydrolase</fullName>
    </alternativeName>
    <alternativeName>
        <fullName evidence="10">Adenosine diphosphoribose pyrophosphatase</fullName>
    </alternativeName>
</protein>
<evidence type="ECO:0000259" key="15">
    <source>
        <dbReference type="PROSITE" id="PS51462"/>
    </source>
</evidence>
<evidence type="ECO:0000256" key="10">
    <source>
        <dbReference type="ARBA" id="ARBA00030308"/>
    </source>
</evidence>
<dbReference type="InterPro" id="IPR004385">
    <property type="entry name" value="NDP_pyrophosphatase"/>
</dbReference>
<evidence type="ECO:0000256" key="14">
    <source>
        <dbReference type="PIRSR" id="PIRSR604385-3"/>
    </source>
</evidence>
<sequence length="207" mass="23122">MTDTFTHDDVEILKREPLSDGFLKVYRYHLRHRLFRGGWSPVLTREVVVRHGASCLLPYDPVRDEVVLVEQFRVGALTSPRSPWLLELVAGIHDDGTSAEEVARREAEEEAGLTVTDILPICEFQASPGGLAEHVYLYCGRVDTSAAGGIHGLAEEGEDIRVHVMSREEAWRRLQAGELDNAPVIIAIQWLMLNLERVRKAWSGAAG</sequence>
<feature type="domain" description="Nudix hydrolase" evidence="15">
    <location>
        <begin position="49"/>
        <end position="187"/>
    </location>
</feature>
<evidence type="ECO:0000256" key="6">
    <source>
        <dbReference type="ARBA" id="ARBA00022801"/>
    </source>
</evidence>
<dbReference type="EC" id="3.6.1.13" evidence="3"/>
<comment type="similarity">
    <text evidence="2">Belongs to the Nudix hydrolase family. NudF subfamily.</text>
</comment>
<evidence type="ECO:0000256" key="7">
    <source>
        <dbReference type="ARBA" id="ARBA00022842"/>
    </source>
</evidence>
<dbReference type="GO" id="GO:0006753">
    <property type="term" value="P:nucleoside phosphate metabolic process"/>
    <property type="evidence" value="ECO:0007669"/>
    <property type="project" value="TreeGrafter"/>
</dbReference>
<dbReference type="EMBL" id="CP154858">
    <property type="protein sequence ID" value="XDT72088.1"/>
    <property type="molecule type" value="Genomic_DNA"/>
</dbReference>
<dbReference type="Pfam" id="PF00293">
    <property type="entry name" value="NUDIX"/>
    <property type="match status" value="1"/>
</dbReference>
<dbReference type="CDD" id="cd24155">
    <property type="entry name" value="NUDIX_ADPRase"/>
    <property type="match status" value="1"/>
</dbReference>
<keyword evidence="5 13" id="KW-0479">Metal-binding</keyword>
<dbReference type="RefSeq" id="WP_369601103.1">
    <property type="nucleotide sequence ID" value="NZ_CP154858.1"/>
</dbReference>
<feature type="binding site" evidence="13">
    <location>
        <position position="106"/>
    </location>
    <ligand>
        <name>Mg(2+)</name>
        <dbReference type="ChEBI" id="CHEBI:18420"/>
        <label>1</label>
    </ligand>
</feature>
<feature type="binding site" evidence="13">
    <location>
        <position position="110"/>
    </location>
    <ligand>
        <name>Mg(2+)</name>
        <dbReference type="ChEBI" id="CHEBI:18420"/>
        <label>1</label>
    </ligand>
</feature>
<feature type="binding site" evidence="13">
    <location>
        <position position="158"/>
    </location>
    <ligand>
        <name>Mg(2+)</name>
        <dbReference type="ChEBI" id="CHEBI:18420"/>
        <label>1</label>
    </ligand>
</feature>
<dbReference type="NCBIfam" id="NF008003">
    <property type="entry name" value="PRK10729.1"/>
    <property type="match status" value="1"/>
</dbReference>
<keyword evidence="7 13" id="KW-0460">Magnesium</keyword>
<evidence type="ECO:0000256" key="8">
    <source>
        <dbReference type="ARBA" id="ARBA00025164"/>
    </source>
</evidence>
<evidence type="ECO:0000256" key="13">
    <source>
        <dbReference type="PIRSR" id="PIRSR604385-2"/>
    </source>
</evidence>
<accession>A0AB39UVM4</accession>
<dbReference type="InterPro" id="IPR000086">
    <property type="entry name" value="NUDIX_hydrolase_dom"/>
</dbReference>
<evidence type="ECO:0000313" key="16">
    <source>
        <dbReference type="EMBL" id="XDT72088.1"/>
    </source>
</evidence>
<dbReference type="GO" id="GO:0047631">
    <property type="term" value="F:ADP-ribose diphosphatase activity"/>
    <property type="evidence" value="ECO:0007669"/>
    <property type="project" value="UniProtKB-EC"/>
</dbReference>
<evidence type="ECO:0000256" key="3">
    <source>
        <dbReference type="ARBA" id="ARBA00012453"/>
    </source>
</evidence>
<evidence type="ECO:0000256" key="11">
    <source>
        <dbReference type="ARBA" id="ARBA00033056"/>
    </source>
</evidence>
<evidence type="ECO:0000256" key="1">
    <source>
        <dbReference type="ARBA" id="ARBA00001946"/>
    </source>
</evidence>
<proteinExistence type="inferred from homology"/>
<name>A0AB39UVM4_9GAMM</name>
<keyword evidence="6 16" id="KW-0378">Hydrolase</keyword>
<evidence type="ECO:0000256" key="4">
    <source>
        <dbReference type="ARBA" id="ARBA00013297"/>
    </source>
</evidence>
<dbReference type="GO" id="GO:0019144">
    <property type="term" value="F:ADP-sugar diphosphatase activity"/>
    <property type="evidence" value="ECO:0007669"/>
    <property type="project" value="TreeGrafter"/>
</dbReference>
<dbReference type="InterPro" id="IPR015797">
    <property type="entry name" value="NUDIX_hydrolase-like_dom_sf"/>
</dbReference>
<feature type="binding site" evidence="13">
    <location>
        <position position="90"/>
    </location>
    <ligand>
        <name>Mg(2+)</name>
        <dbReference type="ChEBI" id="CHEBI:18420"/>
        <label>1</label>
    </ligand>
</feature>
<dbReference type="SUPFAM" id="SSF55811">
    <property type="entry name" value="Nudix"/>
    <property type="match status" value="1"/>
</dbReference>
<dbReference type="GO" id="GO:0046872">
    <property type="term" value="F:metal ion binding"/>
    <property type="evidence" value="ECO:0007669"/>
    <property type="project" value="UniProtKB-KW"/>
</dbReference>
<feature type="short sequence motif" description="Nudix box" evidence="14">
    <location>
        <begin position="91"/>
        <end position="113"/>
    </location>
</feature>
<comment type="catalytic activity">
    <reaction evidence="12">
        <text>ADP-D-ribose + H2O = D-ribose 5-phosphate + AMP + 2 H(+)</text>
        <dbReference type="Rhea" id="RHEA:10412"/>
        <dbReference type="ChEBI" id="CHEBI:15377"/>
        <dbReference type="ChEBI" id="CHEBI:15378"/>
        <dbReference type="ChEBI" id="CHEBI:57967"/>
        <dbReference type="ChEBI" id="CHEBI:78346"/>
        <dbReference type="ChEBI" id="CHEBI:456215"/>
        <dbReference type="EC" id="3.6.1.13"/>
    </reaction>
</comment>
<dbReference type="PANTHER" id="PTHR11839:SF5">
    <property type="entry name" value="ADP-RIBOSE PYROPHOSPHATASE"/>
    <property type="match status" value="1"/>
</dbReference>
<gene>
    <name evidence="16" type="primary">nudF</name>
    <name evidence="16" type="ORF">AAIA72_15010</name>
</gene>
<evidence type="ECO:0000256" key="9">
    <source>
        <dbReference type="ARBA" id="ARBA00030162"/>
    </source>
</evidence>
<comment type="cofactor">
    <cofactor evidence="1 13">
        <name>Mg(2+)</name>
        <dbReference type="ChEBI" id="CHEBI:18420"/>
    </cofactor>
</comment>
<organism evidence="16">
    <name type="scientific">Thermohahella caldifontis</name>
    <dbReference type="NCBI Taxonomy" id="3142973"/>
    <lineage>
        <taxon>Bacteria</taxon>
        <taxon>Pseudomonadati</taxon>
        <taxon>Pseudomonadota</taxon>
        <taxon>Gammaproteobacteria</taxon>
        <taxon>Oceanospirillales</taxon>
        <taxon>Hahellaceae</taxon>
        <taxon>Thermohahella</taxon>
    </lineage>
</organism>
<dbReference type="AlphaFoldDB" id="A0AB39UVM4"/>